<keyword evidence="3" id="KW-0548">Nucleotidyltransferase</keyword>
<dbReference type="InterPro" id="IPR000477">
    <property type="entry name" value="RT_dom"/>
</dbReference>
<dbReference type="GO" id="GO:0003964">
    <property type="term" value="F:RNA-directed DNA polymerase activity"/>
    <property type="evidence" value="ECO:0007669"/>
    <property type="project" value="UniProtKB-KW"/>
</dbReference>
<dbReference type="PANTHER" id="PTHR24559:SF444">
    <property type="entry name" value="REVERSE TRANSCRIPTASE DOMAIN-CONTAINING PROTEIN"/>
    <property type="match status" value="1"/>
</dbReference>
<dbReference type="FunFam" id="3.10.10.10:FF:000007">
    <property type="entry name" value="Retrovirus-related Pol polyprotein from transposon 17.6-like Protein"/>
    <property type="match status" value="1"/>
</dbReference>
<dbReference type="AlphaFoldDB" id="A0A1X7UV97"/>
<dbReference type="OMA" id="FERAYYQ"/>
<evidence type="ECO:0000256" key="6">
    <source>
        <dbReference type="ARBA" id="ARBA00022801"/>
    </source>
</evidence>
<name>A0A1X7UV97_AMPQE</name>
<evidence type="ECO:0000256" key="5">
    <source>
        <dbReference type="ARBA" id="ARBA00022759"/>
    </source>
</evidence>
<sequence>MVPKKSGDWRPCGDYRALNKVSVPDCYPIPHIQDFTVSLHGTTIFTMSDLGRAYHQILVEMSDIPKTTITTPFGLFEYVRMPFGLRNAAQSFKRFIDPSTPGSPILICIY</sequence>
<evidence type="ECO:0000256" key="4">
    <source>
        <dbReference type="ARBA" id="ARBA00022722"/>
    </source>
</evidence>
<evidence type="ECO:0000256" key="2">
    <source>
        <dbReference type="ARBA" id="ARBA00022679"/>
    </source>
</evidence>
<keyword evidence="4" id="KW-0540">Nuclease</keyword>
<keyword evidence="1" id="KW-0645">Protease</keyword>
<dbReference type="PANTHER" id="PTHR24559">
    <property type="entry name" value="TRANSPOSON TY3-I GAG-POL POLYPROTEIN"/>
    <property type="match status" value="1"/>
</dbReference>
<evidence type="ECO:0000313" key="9">
    <source>
        <dbReference type="EnsemblMetazoa" id="Aqu2.1.31307_001"/>
    </source>
</evidence>
<evidence type="ECO:0000256" key="7">
    <source>
        <dbReference type="ARBA" id="ARBA00022918"/>
    </source>
</evidence>
<evidence type="ECO:0000256" key="3">
    <source>
        <dbReference type="ARBA" id="ARBA00022695"/>
    </source>
</evidence>
<dbReference type="GO" id="GO:0006508">
    <property type="term" value="P:proteolysis"/>
    <property type="evidence" value="ECO:0007669"/>
    <property type="project" value="UniProtKB-KW"/>
</dbReference>
<dbReference type="InterPro" id="IPR053134">
    <property type="entry name" value="RNA-dir_DNA_polymerase"/>
</dbReference>
<dbReference type="Gene3D" id="3.30.70.270">
    <property type="match status" value="1"/>
</dbReference>
<proteinExistence type="predicted"/>
<organism evidence="9">
    <name type="scientific">Amphimedon queenslandica</name>
    <name type="common">Sponge</name>
    <dbReference type="NCBI Taxonomy" id="400682"/>
    <lineage>
        <taxon>Eukaryota</taxon>
        <taxon>Metazoa</taxon>
        <taxon>Porifera</taxon>
        <taxon>Demospongiae</taxon>
        <taxon>Heteroscleromorpha</taxon>
        <taxon>Haplosclerida</taxon>
        <taxon>Niphatidae</taxon>
        <taxon>Amphimedon</taxon>
    </lineage>
</organism>
<reference evidence="9" key="1">
    <citation type="submission" date="2017-05" db="UniProtKB">
        <authorList>
            <consortium name="EnsemblMetazoa"/>
        </authorList>
    </citation>
    <scope>IDENTIFICATION</scope>
</reference>
<dbReference type="GO" id="GO:0004519">
    <property type="term" value="F:endonuclease activity"/>
    <property type="evidence" value="ECO:0007669"/>
    <property type="project" value="UniProtKB-KW"/>
</dbReference>
<evidence type="ECO:0000259" key="8">
    <source>
        <dbReference type="Pfam" id="PF00078"/>
    </source>
</evidence>
<keyword evidence="6" id="KW-0378">Hydrolase</keyword>
<keyword evidence="2" id="KW-0808">Transferase</keyword>
<dbReference type="InterPro" id="IPR043128">
    <property type="entry name" value="Rev_trsase/Diguanyl_cyclase"/>
</dbReference>
<dbReference type="Pfam" id="PF00078">
    <property type="entry name" value="RVT_1"/>
    <property type="match status" value="1"/>
</dbReference>
<accession>A0A1X7UV97</accession>
<dbReference type="CDD" id="cd01647">
    <property type="entry name" value="RT_LTR"/>
    <property type="match status" value="1"/>
</dbReference>
<keyword evidence="5" id="KW-0255">Endonuclease</keyword>
<keyword evidence="7" id="KW-0695">RNA-directed DNA polymerase</keyword>
<dbReference type="Gene3D" id="3.10.10.10">
    <property type="entry name" value="HIV Type 1 Reverse Transcriptase, subunit A, domain 1"/>
    <property type="match status" value="1"/>
</dbReference>
<dbReference type="STRING" id="400682.A0A1X7UV97"/>
<dbReference type="eggNOG" id="KOG0017">
    <property type="taxonomic scope" value="Eukaryota"/>
</dbReference>
<dbReference type="GO" id="GO:0008233">
    <property type="term" value="F:peptidase activity"/>
    <property type="evidence" value="ECO:0007669"/>
    <property type="project" value="UniProtKB-KW"/>
</dbReference>
<dbReference type="InterPro" id="IPR043502">
    <property type="entry name" value="DNA/RNA_pol_sf"/>
</dbReference>
<feature type="domain" description="Reverse transcriptase" evidence="8">
    <location>
        <begin position="2"/>
        <end position="98"/>
    </location>
</feature>
<dbReference type="SUPFAM" id="SSF56672">
    <property type="entry name" value="DNA/RNA polymerases"/>
    <property type="match status" value="1"/>
</dbReference>
<protein>
    <recommendedName>
        <fullName evidence="8">Reverse transcriptase domain-containing protein</fullName>
    </recommendedName>
</protein>
<dbReference type="InParanoid" id="A0A1X7UV97"/>
<dbReference type="EnsemblMetazoa" id="Aqu2.1.31307_001">
    <property type="protein sequence ID" value="Aqu2.1.31307_001"/>
    <property type="gene ID" value="Aqu2.1.31307"/>
</dbReference>
<evidence type="ECO:0000256" key="1">
    <source>
        <dbReference type="ARBA" id="ARBA00022670"/>
    </source>
</evidence>